<gene>
    <name evidence="2" type="ORF">TES1_1547</name>
</gene>
<protein>
    <submittedName>
        <fullName evidence="2">Uncharacterized protein</fullName>
    </submittedName>
</protein>
<keyword evidence="1" id="KW-1133">Transmembrane helix</keyword>
<feature type="transmembrane region" description="Helical" evidence="1">
    <location>
        <begin position="158"/>
        <end position="176"/>
    </location>
</feature>
<reference evidence="2 3" key="1">
    <citation type="journal article" date="2014" name="Int. J. Syst. Evol. Microbiol.">
        <title>Thermococcus paralvinellae sp. nov. and Thermococcus cleftensis sp. nov. of hyperthermophilic heterotrophs from deep-sea hydrothermal vents.</title>
        <authorList>
            <person name="Hensley S.A."/>
            <person name="Jung J.H."/>
            <person name="Park C.S."/>
            <person name="Holden J.F."/>
        </authorList>
    </citation>
    <scope>NUCLEOTIDE SEQUENCE [LARGE SCALE GENOMIC DNA]</scope>
    <source>
        <strain evidence="2 3">ES1</strain>
    </source>
</reference>
<accession>W0I902</accession>
<feature type="transmembrane region" description="Helical" evidence="1">
    <location>
        <begin position="75"/>
        <end position="90"/>
    </location>
</feature>
<organism evidence="2 3">
    <name type="scientific">Thermococcus paralvinellae</name>
    <dbReference type="NCBI Taxonomy" id="582419"/>
    <lineage>
        <taxon>Archaea</taxon>
        <taxon>Methanobacteriati</taxon>
        <taxon>Methanobacteriota</taxon>
        <taxon>Thermococci</taxon>
        <taxon>Thermococcales</taxon>
        <taxon>Thermococcaceae</taxon>
        <taxon>Thermococcus</taxon>
    </lineage>
</organism>
<dbReference type="HOGENOM" id="CLU_881722_0_0_2"/>
<name>W0I902_9EURY</name>
<dbReference type="AlphaFoldDB" id="W0I902"/>
<dbReference type="EMBL" id="CP006965">
    <property type="protein sequence ID" value="AHF80925.1"/>
    <property type="molecule type" value="Genomic_DNA"/>
</dbReference>
<dbReference type="KEGG" id="ths:TES1_1547"/>
<evidence type="ECO:0000313" key="3">
    <source>
        <dbReference type="Proteomes" id="UP000019027"/>
    </source>
</evidence>
<proteinExistence type="predicted"/>
<sequence length="334" mass="38395">MPRWTGLHNFFNGAEIKIRKVMGIQVSTSLGQLFPFVSSWLQLHPATARIIVLFILFLILSGLIYNLFKESRDAFVLYLLVLFMSVLWFFDSEEFVIRLVFLDSYSSSLIHLSFLLLLSCFVFYLAPKPSREFGFLIYGLTFASPTFRETIKTFDRNFFALFFFILTLAVIMNFSFTLNTSRITSETFLLYIFAAVTVALNIYASIILLAFIITLPKGYRKDYIYIGLMVIGTIVLLNIFGASTLTKLVTKNSPFMLTRFIKESLVQLVLLCYLFVTNFKIAIRMRGQILFLLILTVVYLPLLTIYSPLFAPLIVIVSTLSIRLTHKLYLVTQT</sequence>
<feature type="transmembrane region" description="Helical" evidence="1">
    <location>
        <begin position="47"/>
        <end position="68"/>
    </location>
</feature>
<evidence type="ECO:0000256" key="1">
    <source>
        <dbReference type="SAM" id="Phobius"/>
    </source>
</evidence>
<feature type="transmembrane region" description="Helical" evidence="1">
    <location>
        <begin position="290"/>
        <end position="317"/>
    </location>
</feature>
<dbReference type="OrthoDB" id="103680at2157"/>
<keyword evidence="3" id="KW-1185">Reference proteome</keyword>
<evidence type="ECO:0000313" key="2">
    <source>
        <dbReference type="EMBL" id="AHF80925.1"/>
    </source>
</evidence>
<keyword evidence="1" id="KW-0812">Transmembrane</keyword>
<feature type="transmembrane region" description="Helical" evidence="1">
    <location>
        <begin position="223"/>
        <end position="245"/>
    </location>
</feature>
<dbReference type="STRING" id="582419.TES1_1547"/>
<feature type="transmembrane region" description="Helical" evidence="1">
    <location>
        <begin position="265"/>
        <end position="283"/>
    </location>
</feature>
<keyword evidence="1" id="KW-0472">Membrane</keyword>
<feature type="transmembrane region" description="Helical" evidence="1">
    <location>
        <begin position="188"/>
        <end position="211"/>
    </location>
</feature>
<dbReference type="Proteomes" id="UP000019027">
    <property type="component" value="Chromosome"/>
</dbReference>
<feature type="transmembrane region" description="Helical" evidence="1">
    <location>
        <begin position="110"/>
        <end position="126"/>
    </location>
</feature>